<dbReference type="RefSeq" id="WP_068251564.1">
    <property type="nucleotide sequence ID" value="NZ_CP015515.1"/>
</dbReference>
<evidence type="ECO:0000256" key="2">
    <source>
        <dbReference type="SAM" id="Phobius"/>
    </source>
</evidence>
<gene>
    <name evidence="4" type="ORF">A6122_0627</name>
</gene>
<dbReference type="InterPro" id="IPR025241">
    <property type="entry name" value="DUF4190"/>
</dbReference>
<name>A0A160KQW6_9MICO</name>
<keyword evidence="2" id="KW-0812">Transmembrane</keyword>
<dbReference type="Proteomes" id="UP000077071">
    <property type="component" value="Chromosome"/>
</dbReference>
<feature type="transmembrane region" description="Helical" evidence="2">
    <location>
        <begin position="47"/>
        <end position="72"/>
    </location>
</feature>
<keyword evidence="5" id="KW-1185">Reference proteome</keyword>
<dbReference type="KEGG" id="rtn:A6122_0627"/>
<dbReference type="STRING" id="33888.A6122_0627"/>
<keyword evidence="2" id="KW-1133">Transmembrane helix</keyword>
<evidence type="ECO:0000313" key="5">
    <source>
        <dbReference type="Proteomes" id="UP000077071"/>
    </source>
</evidence>
<reference evidence="4 5" key="1">
    <citation type="submission" date="2016-05" db="EMBL/GenBank/DDBJ databases">
        <title>Complete genome sequence of Rathayibacter tritici NCPPB 1953.</title>
        <authorList>
            <person name="Park J."/>
            <person name="Lee H.-H."/>
            <person name="Lee S.-W."/>
            <person name="Seo Y.-S."/>
        </authorList>
    </citation>
    <scope>NUCLEOTIDE SEQUENCE [LARGE SCALE GENOMIC DNA]</scope>
    <source>
        <strain evidence="4 5">NCPPB 1953</strain>
    </source>
</reference>
<evidence type="ECO:0000256" key="1">
    <source>
        <dbReference type="SAM" id="MobiDB-lite"/>
    </source>
</evidence>
<keyword evidence="2" id="KW-0472">Membrane</keyword>
<dbReference type="PATRIC" id="fig|33888.3.peg.698"/>
<feature type="domain" description="DUF4190" evidence="3">
    <location>
        <begin position="48"/>
        <end position="103"/>
    </location>
</feature>
<feature type="region of interest" description="Disordered" evidence="1">
    <location>
        <begin position="1"/>
        <end position="38"/>
    </location>
</feature>
<feature type="transmembrane region" description="Helical" evidence="2">
    <location>
        <begin position="84"/>
        <end position="110"/>
    </location>
</feature>
<protein>
    <recommendedName>
        <fullName evidence="3">DUF4190 domain-containing protein</fullName>
    </recommendedName>
</protein>
<accession>A0A160KQW6</accession>
<dbReference type="Pfam" id="PF13828">
    <property type="entry name" value="DUF4190"/>
    <property type="match status" value="1"/>
</dbReference>
<organism evidence="4 5">
    <name type="scientific">Rathayibacter tritici</name>
    <dbReference type="NCBI Taxonomy" id="33888"/>
    <lineage>
        <taxon>Bacteria</taxon>
        <taxon>Bacillati</taxon>
        <taxon>Actinomycetota</taxon>
        <taxon>Actinomycetes</taxon>
        <taxon>Micrococcales</taxon>
        <taxon>Microbacteriaceae</taxon>
        <taxon>Rathayibacter</taxon>
    </lineage>
</organism>
<proteinExistence type="predicted"/>
<dbReference type="AlphaFoldDB" id="A0A160KQW6"/>
<dbReference type="EMBL" id="CP015515">
    <property type="protein sequence ID" value="AND15783.1"/>
    <property type="molecule type" value="Genomic_DNA"/>
</dbReference>
<evidence type="ECO:0000313" key="4">
    <source>
        <dbReference type="EMBL" id="AND15783.1"/>
    </source>
</evidence>
<evidence type="ECO:0000259" key="3">
    <source>
        <dbReference type="Pfam" id="PF13828"/>
    </source>
</evidence>
<feature type="compositionally biased region" description="Pro residues" evidence="1">
    <location>
        <begin position="7"/>
        <end position="31"/>
    </location>
</feature>
<sequence length="122" mass="12093">MTDDTAPTPPPAPFPPPLGEPSAASPPPPAAADPYPGLPSHRPPMNALAIAALVCALLGLAPAAIVLGHVGFAQAGRSGQRGRGLAVAGFVLGYLALILAVIASIAWTAFVGDLRDGGYLPA</sequence>